<accession>A0ABD6CCP8</accession>
<dbReference type="RefSeq" id="WP_247381815.1">
    <property type="nucleotide sequence ID" value="NZ_JALLGV010000012.1"/>
</dbReference>
<sequence>MAEDLPTRDEIDRGMTVEVVQEQDNNPGEPLIGDVRVILTDEHSHPQGIKVELDDDVTGGVKEIHPDEDDRDLPQGGG</sequence>
<keyword evidence="3" id="KW-1185">Reference proteome</keyword>
<dbReference type="Pfam" id="PF09962">
    <property type="entry name" value="DUF2196"/>
    <property type="match status" value="1"/>
</dbReference>
<organism evidence="2 3">
    <name type="scientific">Halorientalis brevis</name>
    <dbReference type="NCBI Taxonomy" id="1126241"/>
    <lineage>
        <taxon>Archaea</taxon>
        <taxon>Methanobacteriati</taxon>
        <taxon>Methanobacteriota</taxon>
        <taxon>Stenosarchaea group</taxon>
        <taxon>Halobacteria</taxon>
        <taxon>Halobacteriales</taxon>
        <taxon>Haloarculaceae</taxon>
        <taxon>Halorientalis</taxon>
    </lineage>
</organism>
<feature type="region of interest" description="Disordered" evidence="1">
    <location>
        <begin position="56"/>
        <end position="78"/>
    </location>
</feature>
<evidence type="ECO:0000256" key="1">
    <source>
        <dbReference type="SAM" id="MobiDB-lite"/>
    </source>
</evidence>
<dbReference type="InterPro" id="IPR019240">
    <property type="entry name" value="DUF2196"/>
</dbReference>
<gene>
    <name evidence="2" type="ORF">ACFR9U_14045</name>
</gene>
<protein>
    <submittedName>
        <fullName evidence="2">DUF2196 domain-containing protein</fullName>
    </submittedName>
</protein>
<evidence type="ECO:0000313" key="2">
    <source>
        <dbReference type="EMBL" id="MFD1588101.1"/>
    </source>
</evidence>
<comment type="caution">
    <text evidence="2">The sequence shown here is derived from an EMBL/GenBank/DDBJ whole genome shotgun (WGS) entry which is preliminary data.</text>
</comment>
<dbReference type="EMBL" id="JBHUDJ010000008">
    <property type="protein sequence ID" value="MFD1588101.1"/>
    <property type="molecule type" value="Genomic_DNA"/>
</dbReference>
<name>A0ABD6CCP8_9EURY</name>
<proteinExistence type="predicted"/>
<dbReference type="Proteomes" id="UP001597119">
    <property type="component" value="Unassembled WGS sequence"/>
</dbReference>
<evidence type="ECO:0000313" key="3">
    <source>
        <dbReference type="Proteomes" id="UP001597119"/>
    </source>
</evidence>
<dbReference type="AlphaFoldDB" id="A0ABD6CCP8"/>
<reference evidence="2 3" key="1">
    <citation type="journal article" date="2019" name="Int. J. Syst. Evol. Microbiol.">
        <title>The Global Catalogue of Microorganisms (GCM) 10K type strain sequencing project: providing services to taxonomists for standard genome sequencing and annotation.</title>
        <authorList>
            <consortium name="The Broad Institute Genomics Platform"/>
            <consortium name="The Broad Institute Genome Sequencing Center for Infectious Disease"/>
            <person name="Wu L."/>
            <person name="Ma J."/>
        </authorList>
    </citation>
    <scope>NUCLEOTIDE SEQUENCE [LARGE SCALE GENOMIC DNA]</scope>
    <source>
        <strain evidence="2 3">CGMCC 1.12125</strain>
    </source>
</reference>